<reference evidence="1" key="1">
    <citation type="journal article" date="2014" name="Int. J. Syst. Evol. Microbiol.">
        <title>Complete genome sequence of Corynebacterium casei LMG S-19264T (=DSM 44701T), isolated from a smear-ripened cheese.</title>
        <authorList>
            <consortium name="US DOE Joint Genome Institute (JGI-PGF)"/>
            <person name="Walter F."/>
            <person name="Albersmeier A."/>
            <person name="Kalinowski J."/>
            <person name="Ruckert C."/>
        </authorList>
    </citation>
    <scope>NUCLEOTIDE SEQUENCE</scope>
    <source>
        <strain evidence="1">CGMCC 1.12698</strain>
    </source>
</reference>
<sequence length="86" mass="9860">MNKNMNKLAKVMDKIAKHPKTDAAGLSELLLEAMPLITAEIKVIERGYSQADEIKEMRTFLAKEHRLIKYDMSRTTERKKRGGNRG</sequence>
<dbReference type="AlphaFoldDB" id="A0A917ES27"/>
<dbReference type="RefSeq" id="WP_188389534.1">
    <property type="nucleotide sequence ID" value="NZ_BMFK01000004.1"/>
</dbReference>
<comment type="caution">
    <text evidence="1">The sequence shown here is derived from an EMBL/GenBank/DDBJ whole genome shotgun (WGS) entry which is preliminary data.</text>
</comment>
<evidence type="ECO:0000313" key="2">
    <source>
        <dbReference type="Proteomes" id="UP000605259"/>
    </source>
</evidence>
<gene>
    <name evidence="1" type="ORF">GCM10007140_32300</name>
</gene>
<keyword evidence="2" id="KW-1185">Reference proteome</keyword>
<reference evidence="1" key="2">
    <citation type="submission" date="2020-09" db="EMBL/GenBank/DDBJ databases">
        <authorList>
            <person name="Sun Q."/>
            <person name="Zhou Y."/>
        </authorList>
    </citation>
    <scope>NUCLEOTIDE SEQUENCE</scope>
    <source>
        <strain evidence="1">CGMCC 1.12698</strain>
    </source>
</reference>
<evidence type="ECO:0000313" key="1">
    <source>
        <dbReference type="EMBL" id="GGE80289.1"/>
    </source>
</evidence>
<dbReference type="EMBL" id="BMFK01000004">
    <property type="protein sequence ID" value="GGE80289.1"/>
    <property type="molecule type" value="Genomic_DNA"/>
</dbReference>
<proteinExistence type="predicted"/>
<dbReference type="Proteomes" id="UP000605259">
    <property type="component" value="Unassembled WGS sequence"/>
</dbReference>
<name>A0A917ES27_9BACI</name>
<accession>A0A917ES27</accession>
<protein>
    <submittedName>
        <fullName evidence="1">Uncharacterized protein</fullName>
    </submittedName>
</protein>
<organism evidence="1 2">
    <name type="scientific">Priestia taiwanensis</name>
    <dbReference type="NCBI Taxonomy" id="1347902"/>
    <lineage>
        <taxon>Bacteria</taxon>
        <taxon>Bacillati</taxon>
        <taxon>Bacillota</taxon>
        <taxon>Bacilli</taxon>
        <taxon>Bacillales</taxon>
        <taxon>Bacillaceae</taxon>
        <taxon>Priestia</taxon>
    </lineage>
</organism>